<dbReference type="AlphaFoldDB" id="A0A1G7T5Q6"/>
<name>A0A1G7T5Q6_9ACTN</name>
<evidence type="ECO:0000313" key="1">
    <source>
        <dbReference type="EMBL" id="SDG29959.1"/>
    </source>
</evidence>
<accession>A0A1G7T5Q6</accession>
<dbReference type="STRING" id="504805.SAMN05421505_10394"/>
<dbReference type="Proteomes" id="UP000198923">
    <property type="component" value="Unassembled WGS sequence"/>
</dbReference>
<dbReference type="RefSeq" id="WP_143020110.1">
    <property type="nucleotide sequence ID" value="NZ_FNCN01000003.1"/>
</dbReference>
<dbReference type="OrthoDB" id="3822696at2"/>
<organism evidence="1 2">
    <name type="scientific">Sinosporangium album</name>
    <dbReference type="NCBI Taxonomy" id="504805"/>
    <lineage>
        <taxon>Bacteria</taxon>
        <taxon>Bacillati</taxon>
        <taxon>Actinomycetota</taxon>
        <taxon>Actinomycetes</taxon>
        <taxon>Streptosporangiales</taxon>
        <taxon>Streptosporangiaceae</taxon>
        <taxon>Sinosporangium</taxon>
    </lineage>
</organism>
<reference evidence="1 2" key="1">
    <citation type="submission" date="2016-10" db="EMBL/GenBank/DDBJ databases">
        <authorList>
            <person name="de Groot N.N."/>
        </authorList>
    </citation>
    <scope>NUCLEOTIDE SEQUENCE [LARGE SCALE GENOMIC DNA]</scope>
    <source>
        <strain evidence="1 2">CPCC 201354</strain>
    </source>
</reference>
<keyword evidence="2" id="KW-1185">Reference proteome</keyword>
<dbReference type="EMBL" id="FNCN01000003">
    <property type="protein sequence ID" value="SDG29959.1"/>
    <property type="molecule type" value="Genomic_DNA"/>
</dbReference>
<sequence length="230" mass="25205">MSDNALRLPEAAVLVVLMAEAREISNPELKTLYGVTLDGKSRLRMNDMKLVDSWKERRAFVHVLTDAGWARMGEEIREGTLPVGTGSSGAMVRALVTGLRGFLRRDDFRLADVFQPNDSDDTDVDAPEAELDAAAHVHVGTPVEGLETRIRAAYLELAGEYGQWVDLGSLRPLLGDATKAEVDRALVQLERAPDVNLVPQSNQKILTAVQREAAVNIGDQDKHLLWIGAL</sequence>
<evidence type="ECO:0000313" key="2">
    <source>
        <dbReference type="Proteomes" id="UP000198923"/>
    </source>
</evidence>
<gene>
    <name evidence="1" type="ORF">SAMN05421505_10394</name>
</gene>
<proteinExistence type="predicted"/>
<protein>
    <submittedName>
        <fullName evidence="1">Uncharacterized protein</fullName>
    </submittedName>
</protein>